<reference evidence="2" key="2">
    <citation type="submission" date="2025-08" db="UniProtKB">
        <authorList>
            <consortium name="Ensembl"/>
        </authorList>
    </citation>
    <scope>IDENTIFICATION</scope>
</reference>
<reference evidence="2 3" key="1">
    <citation type="journal article" date="2012" name="Nature">
        <title>The bonobo genome compared with the chimpanzee and human genomes.</title>
        <authorList>
            <person name="Prufer K."/>
            <person name="Munch K."/>
            <person name="Hellmann I."/>
            <person name="Akagi K."/>
            <person name="Miller J.R."/>
            <person name="Walenz B."/>
            <person name="Koren S."/>
            <person name="Sutton G."/>
            <person name="Kodira C."/>
            <person name="Winer R."/>
            <person name="Knight J.R."/>
            <person name="Mullikin J.C."/>
            <person name="Meader S.J."/>
            <person name="Ponting C.P."/>
            <person name="Lunter G."/>
            <person name="Higashino S."/>
            <person name="Hobolth A."/>
            <person name="Dutheil J."/>
            <person name="Karakoc E."/>
            <person name="Alkan C."/>
            <person name="Sajjadian S."/>
            <person name="Catacchio C.R."/>
            <person name="Ventura M."/>
            <person name="Marques-Bonet T."/>
            <person name="Eichler E.E."/>
            <person name="Andre C."/>
            <person name="Atencia R."/>
            <person name="Mugisha L."/>
            <person name="Junhold J."/>
            <person name="Patterson N."/>
            <person name="Siebauer M."/>
            <person name="Good J.M."/>
            <person name="Fischer A."/>
            <person name="Ptak S.E."/>
            <person name="Lachmann M."/>
            <person name="Symer D.E."/>
            <person name="Mailund T."/>
            <person name="Schierup M.H."/>
            <person name="Andres A.M."/>
            <person name="Kelso J."/>
            <person name="Paabo S."/>
        </authorList>
    </citation>
    <scope>NUCLEOTIDE SEQUENCE [LARGE SCALE GENOMIC DNA]</scope>
</reference>
<dbReference type="EMBL" id="AJFE02018544">
    <property type="status" value="NOT_ANNOTATED_CDS"/>
    <property type="molecule type" value="Genomic_DNA"/>
</dbReference>
<keyword evidence="3" id="KW-1185">Reference proteome</keyword>
<evidence type="ECO:0000256" key="1">
    <source>
        <dbReference type="SAM" id="MobiDB-lite"/>
    </source>
</evidence>
<proteinExistence type="predicted"/>
<evidence type="ECO:0008006" key="4">
    <source>
        <dbReference type="Google" id="ProtNLM"/>
    </source>
</evidence>
<name>A0A2R8Z617_PANPA</name>
<dbReference type="Ensembl" id="ENSPPAT00000000720.1">
    <property type="protein sequence ID" value="ENSPPAP00000000179.1"/>
    <property type="gene ID" value="ENSPPAG00000000687.1"/>
</dbReference>
<organism evidence="2 3">
    <name type="scientific">Pan paniscus</name>
    <name type="common">Pygmy chimpanzee</name>
    <name type="synonym">Bonobo</name>
    <dbReference type="NCBI Taxonomy" id="9597"/>
    <lineage>
        <taxon>Eukaryota</taxon>
        <taxon>Metazoa</taxon>
        <taxon>Chordata</taxon>
        <taxon>Craniata</taxon>
        <taxon>Vertebrata</taxon>
        <taxon>Euteleostomi</taxon>
        <taxon>Mammalia</taxon>
        <taxon>Eutheria</taxon>
        <taxon>Euarchontoglires</taxon>
        <taxon>Primates</taxon>
        <taxon>Haplorrhini</taxon>
        <taxon>Catarrhini</taxon>
        <taxon>Hominidae</taxon>
        <taxon>Pan</taxon>
    </lineage>
</organism>
<dbReference type="GeneTree" id="ENSGT00390000015433"/>
<dbReference type="Bgee" id="ENSPPAG00000000687">
    <property type="expression patterns" value="Expressed in testis and 6 other cell types or tissues"/>
</dbReference>
<accession>A0A2R8Z617</accession>
<feature type="region of interest" description="Disordered" evidence="1">
    <location>
        <begin position="1"/>
        <end position="22"/>
    </location>
</feature>
<dbReference type="AlphaFoldDB" id="A0A2R8Z617"/>
<sequence>MERSGPSEVTGSDASGPDPQLAVTMGFTGFGKKARTFDLEAMFEQTRRTAVERSRKTLGGGCSELISPIALQPGGQE</sequence>
<evidence type="ECO:0000313" key="2">
    <source>
        <dbReference type="Ensembl" id="ENSPPAP00000000179.1"/>
    </source>
</evidence>
<dbReference type="STRING" id="9597.ENSPPAP00000000179"/>
<evidence type="ECO:0000313" key="3">
    <source>
        <dbReference type="Proteomes" id="UP000240080"/>
    </source>
</evidence>
<protein>
    <recommendedName>
        <fullName evidence="4">WD repeat domain 70</fullName>
    </recommendedName>
</protein>
<reference evidence="2" key="3">
    <citation type="submission" date="2025-09" db="UniProtKB">
        <authorList>
            <consortium name="Ensembl"/>
        </authorList>
    </citation>
    <scope>IDENTIFICATION</scope>
</reference>
<dbReference type="Proteomes" id="UP000240080">
    <property type="component" value="Chromosome 5"/>
</dbReference>